<dbReference type="EMBL" id="MNCJ02000321">
    <property type="protein sequence ID" value="KAF5803093.1"/>
    <property type="molecule type" value="Genomic_DNA"/>
</dbReference>
<dbReference type="AlphaFoldDB" id="A0A9K3NKT1"/>
<name>A0A9K3NKT1_HELAN</name>
<evidence type="ECO:0000313" key="2">
    <source>
        <dbReference type="Proteomes" id="UP000215914"/>
    </source>
</evidence>
<organism evidence="1 2">
    <name type="scientific">Helianthus annuus</name>
    <name type="common">Common sunflower</name>
    <dbReference type="NCBI Taxonomy" id="4232"/>
    <lineage>
        <taxon>Eukaryota</taxon>
        <taxon>Viridiplantae</taxon>
        <taxon>Streptophyta</taxon>
        <taxon>Embryophyta</taxon>
        <taxon>Tracheophyta</taxon>
        <taxon>Spermatophyta</taxon>
        <taxon>Magnoliopsida</taxon>
        <taxon>eudicotyledons</taxon>
        <taxon>Gunneridae</taxon>
        <taxon>Pentapetalae</taxon>
        <taxon>asterids</taxon>
        <taxon>campanulids</taxon>
        <taxon>Asterales</taxon>
        <taxon>Asteraceae</taxon>
        <taxon>Asteroideae</taxon>
        <taxon>Heliantheae alliance</taxon>
        <taxon>Heliantheae</taxon>
        <taxon>Helianthus</taxon>
    </lineage>
</organism>
<sequence>MSPSTSSTSTSINRSLAASMAIHGLLGSCLQIDDELCILQDGFPLFSY</sequence>
<accession>A0A9K3NKT1</accession>
<protein>
    <submittedName>
        <fullName evidence="1">Uncharacterized protein</fullName>
    </submittedName>
</protein>
<proteinExistence type="predicted"/>
<dbReference type="Proteomes" id="UP000215914">
    <property type="component" value="Unassembled WGS sequence"/>
</dbReference>
<dbReference type="Gramene" id="mRNA:HanXRQr2_Chr06g0267271">
    <property type="protein sequence ID" value="mRNA:HanXRQr2_Chr06g0267271"/>
    <property type="gene ID" value="HanXRQr2_Chr06g0267271"/>
</dbReference>
<comment type="caution">
    <text evidence="1">The sequence shown here is derived from an EMBL/GenBank/DDBJ whole genome shotgun (WGS) entry which is preliminary data.</text>
</comment>
<reference evidence="1" key="1">
    <citation type="journal article" date="2017" name="Nature">
        <title>The sunflower genome provides insights into oil metabolism, flowering and Asterid evolution.</title>
        <authorList>
            <person name="Badouin H."/>
            <person name="Gouzy J."/>
            <person name="Grassa C.J."/>
            <person name="Murat F."/>
            <person name="Staton S.E."/>
            <person name="Cottret L."/>
            <person name="Lelandais-Briere C."/>
            <person name="Owens G.L."/>
            <person name="Carrere S."/>
            <person name="Mayjonade B."/>
            <person name="Legrand L."/>
            <person name="Gill N."/>
            <person name="Kane N.C."/>
            <person name="Bowers J.E."/>
            <person name="Hubner S."/>
            <person name="Bellec A."/>
            <person name="Berard A."/>
            <person name="Berges H."/>
            <person name="Blanchet N."/>
            <person name="Boniface M.C."/>
            <person name="Brunel D."/>
            <person name="Catrice O."/>
            <person name="Chaidir N."/>
            <person name="Claudel C."/>
            <person name="Donnadieu C."/>
            <person name="Faraut T."/>
            <person name="Fievet G."/>
            <person name="Helmstetter N."/>
            <person name="King M."/>
            <person name="Knapp S.J."/>
            <person name="Lai Z."/>
            <person name="Le Paslier M.C."/>
            <person name="Lippi Y."/>
            <person name="Lorenzon L."/>
            <person name="Mandel J.R."/>
            <person name="Marage G."/>
            <person name="Marchand G."/>
            <person name="Marquand E."/>
            <person name="Bret-Mestries E."/>
            <person name="Morien E."/>
            <person name="Nambeesan S."/>
            <person name="Nguyen T."/>
            <person name="Pegot-Espagnet P."/>
            <person name="Pouilly N."/>
            <person name="Raftis F."/>
            <person name="Sallet E."/>
            <person name="Schiex T."/>
            <person name="Thomas J."/>
            <person name="Vandecasteele C."/>
            <person name="Vares D."/>
            <person name="Vear F."/>
            <person name="Vautrin S."/>
            <person name="Crespi M."/>
            <person name="Mangin B."/>
            <person name="Burke J.M."/>
            <person name="Salse J."/>
            <person name="Munos S."/>
            <person name="Vincourt P."/>
            <person name="Rieseberg L.H."/>
            <person name="Langlade N.B."/>
        </authorList>
    </citation>
    <scope>NUCLEOTIDE SEQUENCE</scope>
    <source>
        <tissue evidence="1">Leaves</tissue>
    </source>
</reference>
<keyword evidence="2" id="KW-1185">Reference proteome</keyword>
<reference evidence="1" key="2">
    <citation type="submission" date="2020-06" db="EMBL/GenBank/DDBJ databases">
        <title>Helianthus annuus Genome sequencing and assembly Release 2.</title>
        <authorList>
            <person name="Gouzy J."/>
            <person name="Langlade N."/>
            <person name="Munos S."/>
        </authorList>
    </citation>
    <scope>NUCLEOTIDE SEQUENCE</scope>
    <source>
        <tissue evidence="1">Leaves</tissue>
    </source>
</reference>
<gene>
    <name evidence="1" type="ORF">HanXRQr2_Chr06g0267271</name>
</gene>
<evidence type="ECO:0000313" key="1">
    <source>
        <dbReference type="EMBL" id="KAF5803093.1"/>
    </source>
</evidence>